<evidence type="ECO:0000313" key="3">
    <source>
        <dbReference type="Proteomes" id="UP000028939"/>
    </source>
</evidence>
<keyword evidence="1" id="KW-0472">Membrane</keyword>
<proteinExistence type="predicted"/>
<feature type="transmembrane region" description="Helical" evidence="1">
    <location>
        <begin position="39"/>
        <end position="57"/>
    </location>
</feature>
<gene>
    <name evidence="2" type="ORF">CUREI_01505</name>
</gene>
<keyword evidence="1" id="KW-1133">Transmembrane helix</keyword>
<dbReference type="EMBL" id="CP009215">
    <property type="protein sequence ID" value="AIL96162.1"/>
    <property type="molecule type" value="Genomic_DNA"/>
</dbReference>
<dbReference type="KEGG" id="cuv:CUREI_01505"/>
<keyword evidence="3" id="KW-1185">Reference proteome</keyword>
<keyword evidence="1" id="KW-0812">Transmembrane</keyword>
<reference evidence="2 3" key="1">
    <citation type="submission" date="2014-08" db="EMBL/GenBank/DDBJ databases">
        <title>Complete genome sequence of Corynebacterium ureicelerivorans DSM 45051, a lipophilic and urea-splitting isolate from a blood culture of a septicaemia patient.</title>
        <authorList>
            <person name="Tippelt A."/>
            <person name="Albersmeier A."/>
            <person name="Brinkrolf K."/>
            <person name="Ruckert C."/>
            <person name="Tauch A."/>
        </authorList>
    </citation>
    <scope>NUCLEOTIDE SEQUENCE [LARGE SCALE GENOMIC DNA]</scope>
    <source>
        <strain evidence="2 3">IMMIB RIV-2301</strain>
    </source>
</reference>
<dbReference type="OrthoDB" id="4427070at2"/>
<sequence>MGFRFVGFAWALVAMALVYPVFASWTTYADAGLDEKSMAAAVAQTVVLVAAGLYAAVSARSASLTFFLAVVFDFTLWVLASFAVGGGSSPTRAAAIVLAGIAVWSALEIMNRNAKRRTTYLS</sequence>
<accession>A0A077HNA4</accession>
<evidence type="ECO:0000313" key="2">
    <source>
        <dbReference type="EMBL" id="AIL96162.1"/>
    </source>
</evidence>
<organism evidence="2 3">
    <name type="scientific">Corynebacterium ureicelerivorans</name>
    <dbReference type="NCBI Taxonomy" id="401472"/>
    <lineage>
        <taxon>Bacteria</taxon>
        <taxon>Bacillati</taxon>
        <taxon>Actinomycetota</taxon>
        <taxon>Actinomycetes</taxon>
        <taxon>Mycobacteriales</taxon>
        <taxon>Corynebacteriaceae</taxon>
        <taxon>Corynebacterium</taxon>
    </lineage>
</organism>
<protein>
    <submittedName>
        <fullName evidence="2">Uncharacterized protein</fullName>
    </submittedName>
</protein>
<feature type="transmembrane region" description="Helical" evidence="1">
    <location>
        <begin position="64"/>
        <end position="84"/>
    </location>
</feature>
<dbReference type="HOGENOM" id="CLU_2022855_0_0_11"/>
<dbReference type="AlphaFoldDB" id="A0A077HNA4"/>
<dbReference type="RefSeq" id="WP_038609592.1">
    <property type="nucleotide sequence ID" value="NZ_CP009215.1"/>
</dbReference>
<feature type="transmembrane region" description="Helical" evidence="1">
    <location>
        <begin position="90"/>
        <end position="107"/>
    </location>
</feature>
<evidence type="ECO:0000256" key="1">
    <source>
        <dbReference type="SAM" id="Phobius"/>
    </source>
</evidence>
<name>A0A077HNA4_9CORY</name>
<dbReference type="Proteomes" id="UP000028939">
    <property type="component" value="Chromosome"/>
</dbReference>